<feature type="non-terminal residue" evidence="3">
    <location>
        <position position="128"/>
    </location>
</feature>
<dbReference type="EMBL" id="BLXT01007679">
    <property type="protein sequence ID" value="GFO41385.1"/>
    <property type="molecule type" value="Genomic_DNA"/>
</dbReference>
<evidence type="ECO:0000313" key="4">
    <source>
        <dbReference type="Proteomes" id="UP000735302"/>
    </source>
</evidence>
<proteinExistence type="predicted"/>
<evidence type="ECO:0000256" key="1">
    <source>
        <dbReference type="SAM" id="MobiDB-lite"/>
    </source>
</evidence>
<feature type="region of interest" description="Disordered" evidence="1">
    <location>
        <begin position="13"/>
        <end position="60"/>
    </location>
</feature>
<organism evidence="3 4">
    <name type="scientific">Plakobranchus ocellatus</name>
    <dbReference type="NCBI Taxonomy" id="259542"/>
    <lineage>
        <taxon>Eukaryota</taxon>
        <taxon>Metazoa</taxon>
        <taxon>Spiralia</taxon>
        <taxon>Lophotrochozoa</taxon>
        <taxon>Mollusca</taxon>
        <taxon>Gastropoda</taxon>
        <taxon>Heterobranchia</taxon>
        <taxon>Euthyneura</taxon>
        <taxon>Panpulmonata</taxon>
        <taxon>Sacoglossa</taxon>
        <taxon>Placobranchoidea</taxon>
        <taxon>Plakobranchidae</taxon>
        <taxon>Plakobranchus</taxon>
    </lineage>
</organism>
<dbReference type="AlphaFoldDB" id="A0AAV4DBR0"/>
<evidence type="ECO:0000256" key="2">
    <source>
        <dbReference type="SAM" id="Phobius"/>
    </source>
</evidence>
<keyword evidence="2" id="KW-0812">Transmembrane</keyword>
<comment type="caution">
    <text evidence="3">The sequence shown here is derived from an EMBL/GenBank/DDBJ whole genome shotgun (WGS) entry which is preliminary data.</text>
</comment>
<keyword evidence="2" id="KW-1133">Transmembrane helix</keyword>
<name>A0AAV4DBR0_9GAST</name>
<evidence type="ECO:0000313" key="3">
    <source>
        <dbReference type="EMBL" id="GFO41385.1"/>
    </source>
</evidence>
<feature type="transmembrane region" description="Helical" evidence="2">
    <location>
        <begin position="80"/>
        <end position="101"/>
    </location>
</feature>
<sequence>MLRAYQLTMARGLTDHHNNNNNNNNSSSNVHQNHNRNHSSTSNHSHHRQSGAGPWSLKDRSDLSASSYGAGRGKAVGTHILGVGIIFVGVLVLAVGLIMGLEFPRYVYQQTKDEQCVVHEGHQKYPQW</sequence>
<keyword evidence="4" id="KW-1185">Reference proteome</keyword>
<accession>A0AAV4DBR0</accession>
<protein>
    <submittedName>
        <fullName evidence="3">Uncharacterized protein</fullName>
    </submittedName>
</protein>
<gene>
    <name evidence="3" type="ORF">PoB_006789000</name>
</gene>
<dbReference type="Proteomes" id="UP000735302">
    <property type="component" value="Unassembled WGS sequence"/>
</dbReference>
<reference evidence="3 4" key="1">
    <citation type="journal article" date="2021" name="Elife">
        <title>Chloroplast acquisition without the gene transfer in kleptoplastic sea slugs, Plakobranchus ocellatus.</title>
        <authorList>
            <person name="Maeda T."/>
            <person name="Takahashi S."/>
            <person name="Yoshida T."/>
            <person name="Shimamura S."/>
            <person name="Takaki Y."/>
            <person name="Nagai Y."/>
            <person name="Toyoda A."/>
            <person name="Suzuki Y."/>
            <person name="Arimoto A."/>
            <person name="Ishii H."/>
            <person name="Satoh N."/>
            <person name="Nishiyama T."/>
            <person name="Hasebe M."/>
            <person name="Maruyama T."/>
            <person name="Minagawa J."/>
            <person name="Obokata J."/>
            <person name="Shigenobu S."/>
        </authorList>
    </citation>
    <scope>NUCLEOTIDE SEQUENCE [LARGE SCALE GENOMIC DNA]</scope>
</reference>
<keyword evidence="2" id="KW-0472">Membrane</keyword>
<feature type="compositionally biased region" description="Low complexity" evidence="1">
    <location>
        <begin position="19"/>
        <end position="43"/>
    </location>
</feature>